<dbReference type="CDD" id="cd00611">
    <property type="entry name" value="PSAT_like"/>
    <property type="match status" value="1"/>
</dbReference>
<dbReference type="PANTHER" id="PTHR43247">
    <property type="entry name" value="PHOSPHOSERINE AMINOTRANSFERASE"/>
    <property type="match status" value="1"/>
</dbReference>
<dbReference type="NCBIfam" id="TIGR01364">
    <property type="entry name" value="serC_1"/>
    <property type="match status" value="1"/>
</dbReference>
<evidence type="ECO:0000256" key="5">
    <source>
        <dbReference type="ARBA" id="ARBA00022605"/>
    </source>
</evidence>
<comment type="caution">
    <text evidence="13">The sequence shown here is derived from an EMBL/GenBank/DDBJ whole genome shotgun (WGS) entry which is preliminary data.</text>
</comment>
<evidence type="ECO:0000259" key="12">
    <source>
        <dbReference type="Pfam" id="PF00266"/>
    </source>
</evidence>
<organism evidence="13 14">
    <name type="scientific">Volvox africanus</name>
    <dbReference type="NCBI Taxonomy" id="51714"/>
    <lineage>
        <taxon>Eukaryota</taxon>
        <taxon>Viridiplantae</taxon>
        <taxon>Chlorophyta</taxon>
        <taxon>core chlorophytes</taxon>
        <taxon>Chlorophyceae</taxon>
        <taxon>CS clade</taxon>
        <taxon>Chlamydomonadales</taxon>
        <taxon>Volvocaceae</taxon>
        <taxon>Volvox</taxon>
    </lineage>
</organism>
<dbReference type="PANTHER" id="PTHR43247:SF1">
    <property type="entry name" value="PHOSPHOSERINE AMINOTRANSFERASE"/>
    <property type="match status" value="1"/>
</dbReference>
<feature type="non-terminal residue" evidence="13">
    <location>
        <position position="1"/>
    </location>
</feature>
<dbReference type="HAMAP" id="MF_00160">
    <property type="entry name" value="SerC_aminotrans_5"/>
    <property type="match status" value="1"/>
</dbReference>
<comment type="cofactor">
    <cofactor evidence="1 10">
        <name>pyridoxal 5'-phosphate</name>
        <dbReference type="ChEBI" id="CHEBI:597326"/>
    </cofactor>
</comment>
<dbReference type="Gene3D" id="3.90.1150.10">
    <property type="entry name" value="Aspartate Aminotransferase, domain 1"/>
    <property type="match status" value="1"/>
</dbReference>
<keyword evidence="5 11" id="KW-0028">Amino-acid biosynthesis</keyword>
<evidence type="ECO:0000256" key="8">
    <source>
        <dbReference type="ARBA" id="ARBA00023299"/>
    </source>
</evidence>
<keyword evidence="4 11" id="KW-0032">Aminotransferase</keyword>
<evidence type="ECO:0000256" key="7">
    <source>
        <dbReference type="ARBA" id="ARBA00022898"/>
    </source>
</evidence>
<dbReference type="InterPro" id="IPR015422">
    <property type="entry name" value="PyrdxlP-dep_Trfase_small"/>
</dbReference>
<evidence type="ECO:0000256" key="6">
    <source>
        <dbReference type="ARBA" id="ARBA00022679"/>
    </source>
</evidence>
<sequence>FYETRFLVSCCKLKNHFDQRPLFRKKMQLQQAKMTVARRPAGRTMVSRVPVVRVNATVAMPAPSSTAAQPHGRVFNFSAGPAILPVDVLERAQADLVNWQGTGMSIMEMSHRGKEFESVIQKAEADLRALLGIPSNYKVLFLQGGASTQFSMIPLNLAKAGETVDYVVTGAWSKKAAEEAKKYSDVNIAAKGDNKSLPPVSSWKLSPNSRYVHYCDNETIGGVEFKSTPEVGDRVLVSDMSSNFISKPVDVSKYGVIYAGAQKNVGPAGVTIAIIREDLIGHCRPEAPTMLDYKIHVENDSMYNTPPCWAIYVCGLVFDKLLKQGGLEVMQKLNEEKAAILYDAIASSNGFYNSPVDPAVRSLMNVPFTIPSQPDLEKAFIKEAEKAGMLQLKGHRSVGGMRASIYNAMPVEGVQALANFMKEFAAKHAK</sequence>
<feature type="domain" description="Aminotransferase class V" evidence="12">
    <location>
        <begin position="74"/>
        <end position="417"/>
    </location>
</feature>
<comment type="pathway">
    <text evidence="2 11">Amino-acid biosynthesis; L-serine biosynthesis; L-serine from 3-phospho-D-glycerate: step 2/3.</text>
</comment>
<keyword evidence="7" id="KW-0663">Pyridoxal phosphate</keyword>
<keyword evidence="8 11" id="KW-0718">Serine biosynthesis</keyword>
<evidence type="ECO:0000256" key="3">
    <source>
        <dbReference type="ARBA" id="ARBA00006904"/>
    </source>
</evidence>
<dbReference type="Pfam" id="PF00266">
    <property type="entry name" value="Aminotran_5"/>
    <property type="match status" value="1"/>
</dbReference>
<dbReference type="Gene3D" id="3.40.640.10">
    <property type="entry name" value="Type I PLP-dependent aspartate aminotransferase-like (Major domain)"/>
    <property type="match status" value="1"/>
</dbReference>
<keyword evidence="6 11" id="KW-0808">Transferase</keyword>
<dbReference type="SUPFAM" id="SSF53383">
    <property type="entry name" value="PLP-dependent transferases"/>
    <property type="match status" value="1"/>
</dbReference>
<accession>A0ABQ5SPG0</accession>
<evidence type="ECO:0000256" key="1">
    <source>
        <dbReference type="ARBA" id="ARBA00001933"/>
    </source>
</evidence>
<protein>
    <recommendedName>
        <fullName evidence="11">Phosphoserine aminotransferase</fullName>
        <ecNumber evidence="11">2.6.1.52</ecNumber>
    </recommendedName>
</protein>
<dbReference type="NCBIfam" id="NF003764">
    <property type="entry name" value="PRK05355.1"/>
    <property type="match status" value="1"/>
</dbReference>
<evidence type="ECO:0000256" key="11">
    <source>
        <dbReference type="RuleBase" id="RU004505"/>
    </source>
</evidence>
<dbReference type="InterPro" id="IPR000192">
    <property type="entry name" value="Aminotrans_V_dom"/>
</dbReference>
<reference evidence="13 14" key="1">
    <citation type="journal article" date="2023" name="IScience">
        <title>Expanded male sex-determining region conserved during the evolution of homothallism in the green alga Volvox.</title>
        <authorList>
            <person name="Yamamoto K."/>
            <person name="Matsuzaki R."/>
            <person name="Mahakham W."/>
            <person name="Heman W."/>
            <person name="Sekimoto H."/>
            <person name="Kawachi M."/>
            <person name="Minakuchi Y."/>
            <person name="Toyoda A."/>
            <person name="Nozaki H."/>
        </authorList>
    </citation>
    <scope>NUCLEOTIDE SEQUENCE [LARGE SCALE GENOMIC DNA]</scope>
    <source>
        <strain evidence="13 14">NIES-4468</strain>
    </source>
</reference>
<dbReference type="EC" id="2.6.1.52" evidence="11"/>
<dbReference type="InterPro" id="IPR015424">
    <property type="entry name" value="PyrdxlP-dep_Trfase"/>
</dbReference>
<evidence type="ECO:0000256" key="9">
    <source>
        <dbReference type="ARBA" id="ARBA00049007"/>
    </source>
</evidence>
<proteinExistence type="inferred from homology"/>
<dbReference type="PROSITE" id="PS00595">
    <property type="entry name" value="AA_TRANSFER_CLASS_5"/>
    <property type="match status" value="1"/>
</dbReference>
<dbReference type="InterPro" id="IPR020578">
    <property type="entry name" value="Aminotrans_V_PyrdxlP_BS"/>
</dbReference>
<evidence type="ECO:0000256" key="10">
    <source>
        <dbReference type="RuleBase" id="RU004504"/>
    </source>
</evidence>
<evidence type="ECO:0000313" key="13">
    <source>
        <dbReference type="EMBL" id="GLI71348.1"/>
    </source>
</evidence>
<evidence type="ECO:0000256" key="2">
    <source>
        <dbReference type="ARBA" id="ARBA00005099"/>
    </source>
</evidence>
<comment type="similarity">
    <text evidence="3">Belongs to the class-V pyridoxal-phosphate-dependent aminotransferase family. SerC subfamily.</text>
</comment>
<evidence type="ECO:0000313" key="14">
    <source>
        <dbReference type="Proteomes" id="UP001165090"/>
    </source>
</evidence>
<comment type="catalytic activity">
    <reaction evidence="9 11">
        <text>O-phospho-L-serine + 2-oxoglutarate = 3-phosphooxypyruvate + L-glutamate</text>
        <dbReference type="Rhea" id="RHEA:14329"/>
        <dbReference type="ChEBI" id="CHEBI:16810"/>
        <dbReference type="ChEBI" id="CHEBI:18110"/>
        <dbReference type="ChEBI" id="CHEBI:29985"/>
        <dbReference type="ChEBI" id="CHEBI:57524"/>
        <dbReference type="EC" id="2.6.1.52"/>
    </reaction>
</comment>
<gene>
    <name evidence="13" type="ORF">VaNZ11_016516</name>
</gene>
<dbReference type="EMBL" id="BSDZ01000112">
    <property type="protein sequence ID" value="GLI71348.1"/>
    <property type="molecule type" value="Genomic_DNA"/>
</dbReference>
<name>A0ABQ5SPG0_9CHLO</name>
<dbReference type="Proteomes" id="UP001165090">
    <property type="component" value="Unassembled WGS sequence"/>
</dbReference>
<keyword evidence="14" id="KW-1185">Reference proteome</keyword>
<dbReference type="InterPro" id="IPR015421">
    <property type="entry name" value="PyrdxlP-dep_Trfase_major"/>
</dbReference>
<evidence type="ECO:0000256" key="4">
    <source>
        <dbReference type="ARBA" id="ARBA00022576"/>
    </source>
</evidence>
<dbReference type="InterPro" id="IPR022278">
    <property type="entry name" value="Pser_aminoTfrase"/>
</dbReference>